<proteinExistence type="predicted"/>
<evidence type="ECO:0000313" key="2">
    <source>
        <dbReference type="EMBL" id="KAK7043125.1"/>
    </source>
</evidence>
<keyword evidence="3" id="KW-1185">Reference proteome</keyword>
<dbReference type="Proteomes" id="UP001383192">
    <property type="component" value="Unassembled WGS sequence"/>
</dbReference>
<evidence type="ECO:0000313" key="3">
    <source>
        <dbReference type="Proteomes" id="UP001383192"/>
    </source>
</evidence>
<dbReference type="AlphaFoldDB" id="A0AAW0CXU8"/>
<comment type="caution">
    <text evidence="2">The sequence shown here is derived from an EMBL/GenBank/DDBJ whole genome shotgun (WGS) entry which is preliminary data.</text>
</comment>
<organism evidence="2 3">
    <name type="scientific">Paramarasmius palmivorus</name>
    <dbReference type="NCBI Taxonomy" id="297713"/>
    <lineage>
        <taxon>Eukaryota</taxon>
        <taxon>Fungi</taxon>
        <taxon>Dikarya</taxon>
        <taxon>Basidiomycota</taxon>
        <taxon>Agaricomycotina</taxon>
        <taxon>Agaricomycetes</taxon>
        <taxon>Agaricomycetidae</taxon>
        <taxon>Agaricales</taxon>
        <taxon>Marasmiineae</taxon>
        <taxon>Marasmiaceae</taxon>
        <taxon>Paramarasmius</taxon>
    </lineage>
</organism>
<evidence type="ECO:0000256" key="1">
    <source>
        <dbReference type="SAM" id="MobiDB-lite"/>
    </source>
</evidence>
<feature type="region of interest" description="Disordered" evidence="1">
    <location>
        <begin position="185"/>
        <end position="211"/>
    </location>
</feature>
<gene>
    <name evidence="2" type="ORF">VNI00_008479</name>
</gene>
<dbReference type="EMBL" id="JAYKXP010000029">
    <property type="protein sequence ID" value="KAK7043125.1"/>
    <property type="molecule type" value="Genomic_DNA"/>
</dbReference>
<protein>
    <submittedName>
        <fullName evidence="2">Uncharacterized protein</fullName>
    </submittedName>
</protein>
<sequence>MQSAMIYATSTASVDDFLLTELEEVAAVVKKLPYLNAADSFRSVLRPALVGREVDVLAIIDSKLPPVSVDFVKKGSAEKVEAGDVDEDEMVEDVEDVVAAHRDLFFYQQEPSQVMTSTVSISTTPISWVGSSIVSPPTPIKEKTAAITTTSAPLKWIGNSNVSPATPVKKTHIPKLWSAITATPPRTRRNKENIQPQSVSDDVKAIKRARRVTPPSLLQAMLKNDSAPF</sequence>
<reference evidence="2 3" key="1">
    <citation type="submission" date="2024-01" db="EMBL/GenBank/DDBJ databases">
        <title>A draft genome for a cacao thread blight-causing isolate of Paramarasmius palmivorus.</title>
        <authorList>
            <person name="Baruah I.K."/>
            <person name="Bukari Y."/>
            <person name="Amoako-Attah I."/>
            <person name="Meinhardt L.W."/>
            <person name="Bailey B.A."/>
            <person name="Cohen S.P."/>
        </authorList>
    </citation>
    <scope>NUCLEOTIDE SEQUENCE [LARGE SCALE GENOMIC DNA]</scope>
    <source>
        <strain evidence="2 3">GH-12</strain>
    </source>
</reference>
<accession>A0AAW0CXU8</accession>
<name>A0AAW0CXU8_9AGAR</name>